<dbReference type="VEuPathDB" id="FungiDB:PGTG_10392"/>
<evidence type="ECO:0000259" key="2">
    <source>
        <dbReference type="Pfam" id="PF26138"/>
    </source>
</evidence>
<name>E3KKU6_PUCGT</name>
<dbReference type="RefSeq" id="XP_003329340.2">
    <property type="nucleotide sequence ID" value="XM_003329292.2"/>
</dbReference>
<dbReference type="Pfam" id="PF26138">
    <property type="entry name" value="DUF8040"/>
    <property type="match status" value="1"/>
</dbReference>
<gene>
    <name evidence="3" type="ORF">PGTG_10392</name>
</gene>
<keyword evidence="1" id="KW-0472">Membrane</keyword>
<evidence type="ECO:0000313" key="4">
    <source>
        <dbReference type="Proteomes" id="UP000008783"/>
    </source>
</evidence>
<dbReference type="eggNOG" id="KOG4585">
    <property type="taxonomic scope" value="Eukaryota"/>
</dbReference>
<accession>E3KKU6</accession>
<protein>
    <recommendedName>
        <fullName evidence="2">DUF8040 domain-containing protein</fullName>
    </recommendedName>
</protein>
<dbReference type="GeneID" id="10526896"/>
<reference evidence="4" key="2">
    <citation type="journal article" date="2011" name="Proc. Natl. Acad. Sci. U.S.A.">
        <title>Obligate biotrophy features unraveled by the genomic analysis of rust fungi.</title>
        <authorList>
            <person name="Duplessis S."/>
            <person name="Cuomo C.A."/>
            <person name="Lin Y.-C."/>
            <person name="Aerts A."/>
            <person name="Tisserant E."/>
            <person name="Veneault-Fourrey C."/>
            <person name="Joly D.L."/>
            <person name="Hacquard S."/>
            <person name="Amselem J."/>
            <person name="Cantarel B.L."/>
            <person name="Chiu R."/>
            <person name="Coutinho P.M."/>
            <person name="Feau N."/>
            <person name="Field M."/>
            <person name="Frey P."/>
            <person name="Gelhaye E."/>
            <person name="Goldberg J."/>
            <person name="Grabherr M.G."/>
            <person name="Kodira C.D."/>
            <person name="Kohler A."/>
            <person name="Kuees U."/>
            <person name="Lindquist E.A."/>
            <person name="Lucas S.M."/>
            <person name="Mago R."/>
            <person name="Mauceli E."/>
            <person name="Morin E."/>
            <person name="Murat C."/>
            <person name="Pangilinan J.L."/>
            <person name="Park R."/>
            <person name="Pearson M."/>
            <person name="Quesneville H."/>
            <person name="Rouhier N."/>
            <person name="Sakthikumar S."/>
            <person name="Salamov A.A."/>
            <person name="Schmutz J."/>
            <person name="Selles B."/>
            <person name="Shapiro H."/>
            <person name="Tanguay P."/>
            <person name="Tuskan G.A."/>
            <person name="Henrissat B."/>
            <person name="Van de Peer Y."/>
            <person name="Rouze P."/>
            <person name="Ellis J.G."/>
            <person name="Dodds P.N."/>
            <person name="Schein J.E."/>
            <person name="Zhong S."/>
            <person name="Hamelin R.C."/>
            <person name="Grigoriev I.V."/>
            <person name="Szabo L.J."/>
            <person name="Martin F."/>
        </authorList>
    </citation>
    <scope>NUCLEOTIDE SEQUENCE [LARGE SCALE GENOMIC DNA]</scope>
    <source>
        <strain evidence="4">CRL 75-36-700-3 / race SCCL</strain>
    </source>
</reference>
<feature type="domain" description="DUF8040" evidence="2">
    <location>
        <begin position="46"/>
        <end position="135"/>
    </location>
</feature>
<dbReference type="OrthoDB" id="2505412at2759"/>
<keyword evidence="1" id="KW-0812">Transmembrane</keyword>
<dbReference type="Proteomes" id="UP000008783">
    <property type="component" value="Unassembled WGS sequence"/>
</dbReference>
<dbReference type="HOGENOM" id="CLU_1415812_0_0_1"/>
<evidence type="ECO:0000256" key="1">
    <source>
        <dbReference type="SAM" id="Phobius"/>
    </source>
</evidence>
<dbReference type="KEGG" id="pgr:PGTG_10392"/>
<dbReference type="AlphaFoldDB" id="E3KKU6"/>
<dbReference type="EMBL" id="DS178292">
    <property type="protein sequence ID" value="EFP84921.2"/>
    <property type="molecule type" value="Genomic_DNA"/>
</dbReference>
<dbReference type="InterPro" id="IPR058353">
    <property type="entry name" value="DUF8040"/>
</dbReference>
<sequence>MSSKISSAASELILLISAAAAAATILILDYYYSDGSPYYGDGGQATYVRFLLNVARPELFREITGIERTTFDRLVLEFEEAALLGDGRSVTVKEQVLMFLDITRYNNSMRQTAVKFRRGLYTVNRYFEEVLEALVMLYPRYVKFDSTTTALHDCIKRNPKMAAFKNCLGAIDAEEKTGNIFPLEAEAFCWAG</sequence>
<evidence type="ECO:0000313" key="3">
    <source>
        <dbReference type="EMBL" id="EFP84921.2"/>
    </source>
</evidence>
<keyword evidence="1" id="KW-1133">Transmembrane helix</keyword>
<proteinExistence type="predicted"/>
<organism evidence="3 4">
    <name type="scientific">Puccinia graminis f. sp. tritici (strain CRL 75-36-700-3 / race SCCL)</name>
    <name type="common">Black stem rust fungus</name>
    <dbReference type="NCBI Taxonomy" id="418459"/>
    <lineage>
        <taxon>Eukaryota</taxon>
        <taxon>Fungi</taxon>
        <taxon>Dikarya</taxon>
        <taxon>Basidiomycota</taxon>
        <taxon>Pucciniomycotina</taxon>
        <taxon>Pucciniomycetes</taxon>
        <taxon>Pucciniales</taxon>
        <taxon>Pucciniaceae</taxon>
        <taxon>Puccinia</taxon>
    </lineage>
</organism>
<keyword evidence="4" id="KW-1185">Reference proteome</keyword>
<dbReference type="STRING" id="418459.E3KKU6"/>
<dbReference type="InParanoid" id="E3KKU6"/>
<reference key="1">
    <citation type="submission" date="2007-01" db="EMBL/GenBank/DDBJ databases">
        <title>The Genome Sequence of Puccinia graminis f. sp. tritici Strain CRL 75-36-700-3.</title>
        <authorList>
            <consortium name="The Broad Institute Genome Sequencing Platform"/>
            <person name="Birren B."/>
            <person name="Lander E."/>
            <person name="Galagan J."/>
            <person name="Nusbaum C."/>
            <person name="Devon K."/>
            <person name="Cuomo C."/>
            <person name="Jaffe D."/>
            <person name="Butler J."/>
            <person name="Alvarez P."/>
            <person name="Gnerre S."/>
            <person name="Grabherr M."/>
            <person name="Mauceli E."/>
            <person name="Brockman W."/>
            <person name="Young S."/>
            <person name="LaButti K."/>
            <person name="Sykes S."/>
            <person name="DeCaprio D."/>
            <person name="Crawford M."/>
            <person name="Koehrsen M."/>
            <person name="Engels R."/>
            <person name="Montgomery P."/>
            <person name="Pearson M."/>
            <person name="Howarth C."/>
            <person name="Larson L."/>
            <person name="White J."/>
            <person name="Zeng Q."/>
            <person name="Kodira C."/>
            <person name="Yandava C."/>
            <person name="Alvarado L."/>
            <person name="O'Leary S."/>
            <person name="Szabo L."/>
            <person name="Dean R."/>
            <person name="Schein J."/>
        </authorList>
    </citation>
    <scope>NUCLEOTIDE SEQUENCE</scope>
    <source>
        <strain>CRL 75-36-700-3</strain>
    </source>
</reference>
<feature type="transmembrane region" description="Helical" evidence="1">
    <location>
        <begin position="12"/>
        <end position="32"/>
    </location>
</feature>